<protein>
    <recommendedName>
        <fullName evidence="2">Glycogen debranching enzyme C-terminal domain-containing protein</fullName>
    </recommendedName>
</protein>
<dbReference type="EMBL" id="BARS01050539">
    <property type="protein sequence ID" value="GAG49352.1"/>
    <property type="molecule type" value="Genomic_DNA"/>
</dbReference>
<evidence type="ECO:0000313" key="1">
    <source>
        <dbReference type="EMBL" id="GAG49352.1"/>
    </source>
</evidence>
<evidence type="ECO:0008006" key="2">
    <source>
        <dbReference type="Google" id="ProtNLM"/>
    </source>
</evidence>
<dbReference type="AlphaFoldDB" id="X0YR64"/>
<name>X0YR64_9ZZZZ</name>
<sequence>ARFSDALMSQPHMTSGYTTKVYDVEHTAEDSADVITPMMHLDPDNPLWKNRALRLAELMEKLWTGRNRRGQLQFKSTYFSVAKVDENPQRTCDTVYHPRAVQPALLRWQRTGDQRLGALFAAWMDTWVDAAARSERGKPAGIIPSAIHWPDGTVGGLGKDWWDPRNHGETTLYEWPSAIRMMCDTLLLTYHMTGDAKYLEPLRSMAEIRLKWLDGPRPDSPAEGSEAWCAANLGFLAG</sequence>
<feature type="non-terminal residue" evidence="1">
    <location>
        <position position="238"/>
    </location>
</feature>
<accession>X0YR64</accession>
<gene>
    <name evidence="1" type="ORF">S01H1_75433</name>
</gene>
<organism evidence="1">
    <name type="scientific">marine sediment metagenome</name>
    <dbReference type="NCBI Taxonomy" id="412755"/>
    <lineage>
        <taxon>unclassified sequences</taxon>
        <taxon>metagenomes</taxon>
        <taxon>ecological metagenomes</taxon>
    </lineage>
</organism>
<proteinExistence type="predicted"/>
<reference evidence="1" key="1">
    <citation type="journal article" date="2014" name="Front. Microbiol.">
        <title>High frequency of phylogenetically diverse reductive dehalogenase-homologous genes in deep subseafloor sedimentary metagenomes.</title>
        <authorList>
            <person name="Kawai M."/>
            <person name="Futagami T."/>
            <person name="Toyoda A."/>
            <person name="Takaki Y."/>
            <person name="Nishi S."/>
            <person name="Hori S."/>
            <person name="Arai W."/>
            <person name="Tsubouchi T."/>
            <person name="Morono Y."/>
            <person name="Uchiyama I."/>
            <person name="Ito T."/>
            <person name="Fujiyama A."/>
            <person name="Inagaki F."/>
            <person name="Takami H."/>
        </authorList>
    </citation>
    <scope>NUCLEOTIDE SEQUENCE</scope>
    <source>
        <strain evidence="1">Expedition CK06-06</strain>
    </source>
</reference>
<feature type="non-terminal residue" evidence="1">
    <location>
        <position position="1"/>
    </location>
</feature>
<comment type="caution">
    <text evidence="1">The sequence shown here is derived from an EMBL/GenBank/DDBJ whole genome shotgun (WGS) entry which is preliminary data.</text>
</comment>